<dbReference type="Gene3D" id="3.40.190.10">
    <property type="entry name" value="Periplasmic binding protein-like II"/>
    <property type="match status" value="2"/>
</dbReference>
<dbReference type="Proteomes" id="UP000501076">
    <property type="component" value="Chromosome"/>
</dbReference>
<evidence type="ECO:0000256" key="4">
    <source>
        <dbReference type="ARBA" id="ARBA00023139"/>
    </source>
</evidence>
<sequence>MNNKLIRILIVILIIFAVAGCSKPDSAATSKKTQIINIGVTSGPFEKIANKLKEVAKNKGITVKVTTFNDYILPNQALVQGKIDVNVYQTSQFLEQYNKDHKTNITAIAKAYTSSQAIYSEKYNDIKDIPKNATVGIPNDPINLWRGLLIYQSAGLITLKPDTNSKATIKDIKENPKNLKFKELEAGMLAPTLKNLDAAIIPSNYALQNGYNPKKDALFLEDSDKFATFAAVTPKNKDNKQIKKLVKLYGSKEMKAYIKKHYDGVYNPVDNPFDLTEEAVKQ</sequence>
<name>A0A6M6E3A3_PRIMG</name>
<dbReference type="EMBL" id="CP045272">
    <property type="protein sequence ID" value="QJX78977.1"/>
    <property type="molecule type" value="Genomic_DNA"/>
</dbReference>
<evidence type="ECO:0000256" key="7">
    <source>
        <dbReference type="PIRSR" id="PIRSR002854-1"/>
    </source>
</evidence>
<comment type="subcellular location">
    <subcellularLocation>
        <location evidence="1">Membrane</location>
        <topology evidence="1">Lipid-anchor</topology>
    </subcellularLocation>
</comment>
<dbReference type="GO" id="GO:0016020">
    <property type="term" value="C:membrane"/>
    <property type="evidence" value="ECO:0007669"/>
    <property type="project" value="UniProtKB-SubCell"/>
</dbReference>
<keyword evidence="2 8" id="KW-0732">Signal</keyword>
<accession>A0A6M6E3A3</accession>
<evidence type="ECO:0000313" key="9">
    <source>
        <dbReference type="EMBL" id="QJX78977.1"/>
    </source>
</evidence>
<feature type="signal peptide" evidence="8">
    <location>
        <begin position="1"/>
        <end position="27"/>
    </location>
</feature>
<proteinExistence type="inferred from homology"/>
<dbReference type="SUPFAM" id="SSF53850">
    <property type="entry name" value="Periplasmic binding protein-like II"/>
    <property type="match status" value="1"/>
</dbReference>
<dbReference type="InterPro" id="IPR004872">
    <property type="entry name" value="Lipoprotein_NlpA"/>
</dbReference>
<feature type="chain" id="PRO_5026765081" description="Lipoprotein" evidence="8">
    <location>
        <begin position="28"/>
        <end position="282"/>
    </location>
</feature>
<keyword evidence="3" id="KW-0472">Membrane</keyword>
<keyword evidence="5 6" id="KW-0449">Lipoprotein</keyword>
<dbReference type="PANTHER" id="PTHR30429:SF3">
    <property type="entry name" value="LIPOPROTEIN"/>
    <property type="match status" value="1"/>
</dbReference>
<organism evidence="9 10">
    <name type="scientific">Priestia megaterium</name>
    <name type="common">Bacillus megaterium</name>
    <dbReference type="NCBI Taxonomy" id="1404"/>
    <lineage>
        <taxon>Bacteria</taxon>
        <taxon>Bacillati</taxon>
        <taxon>Bacillota</taxon>
        <taxon>Bacilli</taxon>
        <taxon>Bacillales</taxon>
        <taxon>Bacillaceae</taxon>
        <taxon>Priestia</taxon>
    </lineage>
</organism>
<gene>
    <name evidence="9" type="ORF">FDZ14_23315</name>
</gene>
<dbReference type="PIRSF" id="PIRSF002854">
    <property type="entry name" value="MetQ"/>
    <property type="match status" value="1"/>
</dbReference>
<keyword evidence="4" id="KW-0564">Palmitate</keyword>
<reference evidence="9 10" key="1">
    <citation type="submission" date="2019-10" db="EMBL/GenBank/DDBJ databases">
        <title>Complete genome sequences for adaption low water activity.</title>
        <authorList>
            <person name="Zhao L."/>
            <person name="Zhong J."/>
        </authorList>
    </citation>
    <scope>NUCLEOTIDE SEQUENCE [LARGE SCALE GENOMIC DNA]</scope>
    <source>
        <strain evidence="9 10">FDU301</strain>
    </source>
</reference>
<evidence type="ECO:0000256" key="1">
    <source>
        <dbReference type="ARBA" id="ARBA00004635"/>
    </source>
</evidence>
<evidence type="ECO:0000256" key="8">
    <source>
        <dbReference type="SAM" id="SignalP"/>
    </source>
</evidence>
<evidence type="ECO:0000256" key="6">
    <source>
        <dbReference type="PIRNR" id="PIRNR002854"/>
    </source>
</evidence>
<feature type="lipid moiety-binding region" description="S-diacylglycerol cysteine" evidence="7">
    <location>
        <position position="21"/>
    </location>
</feature>
<evidence type="ECO:0000313" key="10">
    <source>
        <dbReference type="Proteomes" id="UP000501076"/>
    </source>
</evidence>
<evidence type="ECO:0000256" key="5">
    <source>
        <dbReference type="ARBA" id="ARBA00023288"/>
    </source>
</evidence>
<comment type="similarity">
    <text evidence="6">Belongs to the nlpA lipoprotein family.</text>
</comment>
<evidence type="ECO:0000256" key="3">
    <source>
        <dbReference type="ARBA" id="ARBA00023136"/>
    </source>
</evidence>
<protein>
    <recommendedName>
        <fullName evidence="6">Lipoprotein</fullName>
    </recommendedName>
</protein>
<dbReference type="Pfam" id="PF03180">
    <property type="entry name" value="Lipoprotein_9"/>
    <property type="match status" value="1"/>
</dbReference>
<evidence type="ECO:0000256" key="2">
    <source>
        <dbReference type="ARBA" id="ARBA00022729"/>
    </source>
</evidence>
<dbReference type="PANTHER" id="PTHR30429">
    <property type="entry name" value="D-METHIONINE-BINDING LIPOPROTEIN METQ"/>
    <property type="match status" value="1"/>
</dbReference>
<dbReference type="AlphaFoldDB" id="A0A6M6E3A3"/>
<dbReference type="RefSeq" id="WP_171777663.1">
    <property type="nucleotide sequence ID" value="NZ_CP045272.1"/>
</dbReference>
<dbReference type="PROSITE" id="PS51257">
    <property type="entry name" value="PROKAR_LIPOPROTEIN"/>
    <property type="match status" value="1"/>
</dbReference>